<dbReference type="Pfam" id="PF00486">
    <property type="entry name" value="Trans_reg_C"/>
    <property type="match status" value="1"/>
</dbReference>
<dbReference type="GO" id="GO:0032993">
    <property type="term" value="C:protein-DNA complex"/>
    <property type="evidence" value="ECO:0007669"/>
    <property type="project" value="TreeGrafter"/>
</dbReference>
<dbReference type="InterPro" id="IPR011006">
    <property type="entry name" value="CheY-like_superfamily"/>
</dbReference>
<keyword evidence="6" id="KW-0804">Transcription</keyword>
<sequence>MRLAEAKQVKEMPYRVLFLEDDPTIREVLTEYMLVTGYQVITAERGDRALEFLKEQTFDLAVLDICVPGVNGFEVLKSIHESGKRTAVIMLTALEDEQTQVKAFNLYADDYVIKPVSPIILLKRMETILRRTTQNAADERGQEKGLILQEEAYCAFYGGEKLPLTLTEYLLLHRLWQEPNRVFTREQLILSIFNEDYIGNDRIIDAHVKNLRKKLPASCIKTIIGVGYQFDREAGGL</sequence>
<dbReference type="PROSITE" id="PS51755">
    <property type="entry name" value="OMPR_PHOB"/>
    <property type="match status" value="1"/>
</dbReference>
<keyword evidence="3" id="KW-0902">Two-component regulatory system</keyword>
<dbReference type="SMART" id="SM00862">
    <property type="entry name" value="Trans_reg_C"/>
    <property type="match status" value="1"/>
</dbReference>
<comment type="function">
    <text evidence="7">May play the central regulatory role in sporulation. It may be an element of the effector pathway responsible for the activation of sporulation genes in response to nutritional stress. Spo0A may act in concert with spo0H (a sigma factor) to control the expression of some genes that are critical to the sporulation process.</text>
</comment>
<dbReference type="InterPro" id="IPR016032">
    <property type="entry name" value="Sig_transdc_resp-reg_C-effctor"/>
</dbReference>
<dbReference type="SMART" id="SM00448">
    <property type="entry name" value="REC"/>
    <property type="match status" value="1"/>
</dbReference>
<evidence type="ECO:0000256" key="1">
    <source>
        <dbReference type="ARBA" id="ARBA00018672"/>
    </source>
</evidence>
<reference evidence="12 13" key="1">
    <citation type="submission" date="2018-01" db="EMBL/GenBank/DDBJ databases">
        <authorList>
            <person name="Gaut B.S."/>
            <person name="Morton B.R."/>
            <person name="Clegg M.T."/>
            <person name="Duvall M.R."/>
        </authorList>
    </citation>
    <scope>NUCLEOTIDE SEQUENCE [LARGE SCALE GENOMIC DNA]</scope>
    <source>
        <strain evidence="12">GP69</strain>
    </source>
</reference>
<dbReference type="Gene3D" id="3.40.50.2300">
    <property type="match status" value="1"/>
</dbReference>
<proteinExistence type="predicted"/>
<dbReference type="InterPro" id="IPR001789">
    <property type="entry name" value="Sig_transdc_resp-reg_receiver"/>
</dbReference>
<evidence type="ECO:0000256" key="8">
    <source>
        <dbReference type="PROSITE-ProRule" id="PRU00169"/>
    </source>
</evidence>
<dbReference type="CDD" id="cd17574">
    <property type="entry name" value="REC_OmpR"/>
    <property type="match status" value="1"/>
</dbReference>
<evidence type="ECO:0000256" key="3">
    <source>
        <dbReference type="ARBA" id="ARBA00023012"/>
    </source>
</evidence>
<feature type="modified residue" description="4-aspartylphosphate" evidence="8">
    <location>
        <position position="64"/>
    </location>
</feature>
<accession>A0A2K4ZFX4</accession>
<dbReference type="GO" id="GO:0005829">
    <property type="term" value="C:cytosol"/>
    <property type="evidence" value="ECO:0007669"/>
    <property type="project" value="TreeGrafter"/>
</dbReference>
<evidence type="ECO:0000313" key="12">
    <source>
        <dbReference type="EMBL" id="SOY29352.1"/>
    </source>
</evidence>
<organism evidence="12 13">
    <name type="scientific">Acetatifactor muris</name>
    <dbReference type="NCBI Taxonomy" id="879566"/>
    <lineage>
        <taxon>Bacteria</taxon>
        <taxon>Bacillati</taxon>
        <taxon>Bacillota</taxon>
        <taxon>Clostridia</taxon>
        <taxon>Lachnospirales</taxon>
        <taxon>Lachnospiraceae</taxon>
        <taxon>Acetatifactor</taxon>
    </lineage>
</organism>
<dbReference type="GO" id="GO:0000976">
    <property type="term" value="F:transcription cis-regulatory region binding"/>
    <property type="evidence" value="ECO:0007669"/>
    <property type="project" value="TreeGrafter"/>
</dbReference>
<dbReference type="GO" id="GO:0006355">
    <property type="term" value="P:regulation of DNA-templated transcription"/>
    <property type="evidence" value="ECO:0007669"/>
    <property type="project" value="InterPro"/>
</dbReference>
<feature type="domain" description="Response regulatory" evidence="10">
    <location>
        <begin position="15"/>
        <end position="129"/>
    </location>
</feature>
<dbReference type="SUPFAM" id="SSF46894">
    <property type="entry name" value="C-terminal effector domain of the bipartite response regulators"/>
    <property type="match status" value="1"/>
</dbReference>
<dbReference type="PROSITE" id="PS50110">
    <property type="entry name" value="RESPONSE_REGULATORY"/>
    <property type="match status" value="1"/>
</dbReference>
<keyword evidence="2 8" id="KW-0597">Phosphoprotein</keyword>
<keyword evidence="5 9" id="KW-0238">DNA-binding</keyword>
<dbReference type="Proteomes" id="UP000236311">
    <property type="component" value="Unassembled WGS sequence"/>
</dbReference>
<evidence type="ECO:0000259" key="10">
    <source>
        <dbReference type="PROSITE" id="PS50110"/>
    </source>
</evidence>
<evidence type="ECO:0000256" key="7">
    <source>
        <dbReference type="ARBA" id="ARBA00024867"/>
    </source>
</evidence>
<feature type="DNA-binding region" description="OmpR/PhoB-type" evidence="9">
    <location>
        <begin position="135"/>
        <end position="232"/>
    </location>
</feature>
<name>A0A2K4ZFX4_9FIRM</name>
<dbReference type="GO" id="GO:0000156">
    <property type="term" value="F:phosphorelay response regulator activity"/>
    <property type="evidence" value="ECO:0007669"/>
    <property type="project" value="TreeGrafter"/>
</dbReference>
<evidence type="ECO:0000313" key="13">
    <source>
        <dbReference type="Proteomes" id="UP000236311"/>
    </source>
</evidence>
<dbReference type="Pfam" id="PF00072">
    <property type="entry name" value="Response_reg"/>
    <property type="match status" value="1"/>
</dbReference>
<dbReference type="RefSeq" id="WP_242982389.1">
    <property type="nucleotide sequence ID" value="NZ_JANJZD010000009.1"/>
</dbReference>
<evidence type="ECO:0000256" key="5">
    <source>
        <dbReference type="ARBA" id="ARBA00023125"/>
    </source>
</evidence>
<dbReference type="PANTHER" id="PTHR48111">
    <property type="entry name" value="REGULATOR OF RPOS"/>
    <property type="match status" value="1"/>
</dbReference>
<dbReference type="InterPro" id="IPR036388">
    <property type="entry name" value="WH-like_DNA-bd_sf"/>
</dbReference>
<dbReference type="CDD" id="cd00383">
    <property type="entry name" value="trans_reg_C"/>
    <property type="match status" value="1"/>
</dbReference>
<dbReference type="InterPro" id="IPR039420">
    <property type="entry name" value="WalR-like"/>
</dbReference>
<dbReference type="InterPro" id="IPR001867">
    <property type="entry name" value="OmpR/PhoB-type_DNA-bd"/>
</dbReference>
<dbReference type="PANTHER" id="PTHR48111:SF40">
    <property type="entry name" value="PHOSPHATE REGULON TRANSCRIPTIONAL REGULATORY PROTEIN PHOB"/>
    <property type="match status" value="1"/>
</dbReference>
<dbReference type="Gene3D" id="1.10.10.10">
    <property type="entry name" value="Winged helix-like DNA-binding domain superfamily/Winged helix DNA-binding domain"/>
    <property type="match status" value="1"/>
</dbReference>
<evidence type="ECO:0000259" key="11">
    <source>
        <dbReference type="PROSITE" id="PS51755"/>
    </source>
</evidence>
<evidence type="ECO:0000256" key="6">
    <source>
        <dbReference type="ARBA" id="ARBA00023163"/>
    </source>
</evidence>
<keyword evidence="4" id="KW-0805">Transcription regulation</keyword>
<dbReference type="SUPFAM" id="SSF52172">
    <property type="entry name" value="CheY-like"/>
    <property type="match status" value="1"/>
</dbReference>
<keyword evidence="13" id="KW-1185">Reference proteome</keyword>
<evidence type="ECO:0000256" key="9">
    <source>
        <dbReference type="PROSITE-ProRule" id="PRU01091"/>
    </source>
</evidence>
<protein>
    <recommendedName>
        <fullName evidence="1">Stage 0 sporulation protein A homolog</fullName>
    </recommendedName>
</protein>
<feature type="domain" description="OmpR/PhoB-type" evidence="11">
    <location>
        <begin position="135"/>
        <end position="232"/>
    </location>
</feature>
<dbReference type="AlphaFoldDB" id="A0A2K4ZFX4"/>
<dbReference type="EMBL" id="OFSM01000009">
    <property type="protein sequence ID" value="SOY29352.1"/>
    <property type="molecule type" value="Genomic_DNA"/>
</dbReference>
<evidence type="ECO:0000256" key="2">
    <source>
        <dbReference type="ARBA" id="ARBA00022553"/>
    </source>
</evidence>
<gene>
    <name evidence="12" type="primary">baeR</name>
    <name evidence="12" type="ORF">AMURIS_02067</name>
</gene>
<evidence type="ECO:0000256" key="4">
    <source>
        <dbReference type="ARBA" id="ARBA00023015"/>
    </source>
</evidence>